<reference evidence="2 3" key="1">
    <citation type="submission" date="2023-04" db="EMBL/GenBank/DDBJ databases">
        <title>Two novel species of Flavobacterium.</title>
        <authorList>
            <person name="Liu Q."/>
            <person name="Xin Y.-H."/>
        </authorList>
    </citation>
    <scope>NUCLEOTIDE SEQUENCE [LARGE SCALE GENOMIC DNA]</scope>
    <source>
        <strain evidence="2 3">LB1P51</strain>
    </source>
</reference>
<proteinExistence type="predicted"/>
<feature type="transmembrane region" description="Helical" evidence="1">
    <location>
        <begin position="6"/>
        <end position="25"/>
    </location>
</feature>
<dbReference type="RefSeq" id="WP_121342524.1">
    <property type="nucleotide sequence ID" value="NZ_JASCRZ010000002.1"/>
</dbReference>
<evidence type="ECO:0000256" key="1">
    <source>
        <dbReference type="SAM" id="Phobius"/>
    </source>
</evidence>
<protein>
    <submittedName>
        <fullName evidence="2">Uncharacterized protein</fullName>
    </submittedName>
</protein>
<accession>A0ABT6V8G7</accession>
<dbReference type="Proteomes" id="UP001243403">
    <property type="component" value="Unassembled WGS sequence"/>
</dbReference>
<organism evidence="2 3">
    <name type="scientific">Flavobacterium algoritolerans</name>
    <dbReference type="NCBI Taxonomy" id="3041254"/>
    <lineage>
        <taxon>Bacteria</taxon>
        <taxon>Pseudomonadati</taxon>
        <taxon>Bacteroidota</taxon>
        <taxon>Flavobacteriia</taxon>
        <taxon>Flavobacteriales</taxon>
        <taxon>Flavobacteriaceae</taxon>
        <taxon>Flavobacterium</taxon>
    </lineage>
</organism>
<gene>
    <name evidence="2" type="ORF">QLS65_06340</name>
</gene>
<evidence type="ECO:0000313" key="2">
    <source>
        <dbReference type="EMBL" id="MDI5894504.1"/>
    </source>
</evidence>
<keyword evidence="1" id="KW-1133">Transmembrane helix</keyword>
<keyword evidence="1" id="KW-0472">Membrane</keyword>
<dbReference type="EMBL" id="JASCRZ010000002">
    <property type="protein sequence ID" value="MDI5894504.1"/>
    <property type="molecule type" value="Genomic_DNA"/>
</dbReference>
<comment type="caution">
    <text evidence="2">The sequence shown here is derived from an EMBL/GenBank/DDBJ whole genome shotgun (WGS) entry which is preliminary data.</text>
</comment>
<evidence type="ECO:0000313" key="3">
    <source>
        <dbReference type="Proteomes" id="UP001243403"/>
    </source>
</evidence>
<name>A0ABT6V8G7_9FLAO</name>
<keyword evidence="3" id="KW-1185">Reference proteome</keyword>
<sequence>MPTKRTLIFIALLFVISFSTTFFIIRSNDHKECDIVIKKEKDKNGIEVTKEEHVCKEKYSF</sequence>
<keyword evidence="1" id="KW-0812">Transmembrane</keyword>